<dbReference type="AlphaFoldDB" id="A0A1W6WNV4"/>
<accession>A0A1W6WNV4</accession>
<dbReference type="PROSITE" id="PS51257">
    <property type="entry name" value="PROKAR_LIPOPROTEIN"/>
    <property type="match status" value="1"/>
</dbReference>
<protein>
    <recommendedName>
        <fullName evidence="4">Lipoprotein</fullName>
    </recommendedName>
</protein>
<evidence type="ECO:0000313" key="2">
    <source>
        <dbReference type="EMBL" id="ARP58254.1"/>
    </source>
</evidence>
<sequence>MKKVLLTIPILIILLSGCSNNDIYGSWEVVDNKNGECPVYYKFETVVKKENKEEIVQNLAEMQTTKNKDDLYKGSFVKNSNVYHIDYGNSFTSEQTLKVADGTLNVYFLTAEKLCTYKKK</sequence>
<organism evidence="2 3">
    <name type="scientific">Bacillus thuringiensis</name>
    <dbReference type="NCBI Taxonomy" id="1428"/>
    <lineage>
        <taxon>Bacteria</taxon>
        <taxon>Bacillati</taxon>
        <taxon>Bacillota</taxon>
        <taxon>Bacilli</taxon>
        <taxon>Bacillales</taxon>
        <taxon>Bacillaceae</taxon>
        <taxon>Bacillus</taxon>
        <taxon>Bacillus cereus group</taxon>
    </lineage>
</organism>
<keyword evidence="1" id="KW-0732">Signal</keyword>
<gene>
    <name evidence="2" type="ORF">CAB88_14755</name>
</gene>
<dbReference type="RefSeq" id="WP_000757020.1">
    <property type="nucleotide sequence ID" value="NZ_CP021061.1"/>
</dbReference>
<name>A0A1W6WNV4_BACTU</name>
<keyword evidence="3" id="KW-1185">Reference proteome</keyword>
<dbReference type="GeneID" id="67467245"/>
<feature type="signal peptide" evidence="1">
    <location>
        <begin position="1"/>
        <end position="21"/>
    </location>
</feature>
<evidence type="ECO:0000256" key="1">
    <source>
        <dbReference type="SAM" id="SignalP"/>
    </source>
</evidence>
<dbReference type="Proteomes" id="UP000194143">
    <property type="component" value="Chromosome"/>
</dbReference>
<feature type="chain" id="PRO_5043151615" description="Lipoprotein" evidence="1">
    <location>
        <begin position="22"/>
        <end position="120"/>
    </location>
</feature>
<evidence type="ECO:0000313" key="3">
    <source>
        <dbReference type="Proteomes" id="UP000194143"/>
    </source>
</evidence>
<evidence type="ECO:0008006" key="4">
    <source>
        <dbReference type="Google" id="ProtNLM"/>
    </source>
</evidence>
<proteinExistence type="predicted"/>
<dbReference type="EMBL" id="CP021061">
    <property type="protein sequence ID" value="ARP58254.1"/>
    <property type="molecule type" value="Genomic_DNA"/>
</dbReference>
<reference evidence="2 3" key="1">
    <citation type="submission" date="2017-04" db="EMBL/GenBank/DDBJ databases">
        <title>Complete Genome Sequence of Bacillus thuringiensis type Strain ATCC 10792.</title>
        <authorList>
            <person name="Oh D.-H."/>
            <person name="Park B.-J."/>
            <person name="Shuai W."/>
            <person name="Chelliah R."/>
        </authorList>
    </citation>
    <scope>NUCLEOTIDE SEQUENCE [LARGE SCALE GENOMIC DNA]</scope>
    <source>
        <strain evidence="2 3">ATCC 10792</strain>
    </source>
</reference>